<comment type="caution">
    <text evidence="2">The sequence shown here is derived from an EMBL/GenBank/DDBJ whole genome shotgun (WGS) entry which is preliminary data.</text>
</comment>
<organism evidence="2 3">
    <name type="scientific">Cirrhinus mrigala</name>
    <name type="common">Mrigala</name>
    <dbReference type="NCBI Taxonomy" id="683832"/>
    <lineage>
        <taxon>Eukaryota</taxon>
        <taxon>Metazoa</taxon>
        <taxon>Chordata</taxon>
        <taxon>Craniata</taxon>
        <taxon>Vertebrata</taxon>
        <taxon>Euteleostomi</taxon>
        <taxon>Actinopterygii</taxon>
        <taxon>Neopterygii</taxon>
        <taxon>Teleostei</taxon>
        <taxon>Ostariophysi</taxon>
        <taxon>Cypriniformes</taxon>
        <taxon>Cyprinidae</taxon>
        <taxon>Labeoninae</taxon>
        <taxon>Labeonini</taxon>
        <taxon>Cirrhinus</taxon>
    </lineage>
</organism>
<dbReference type="InterPro" id="IPR040398">
    <property type="entry name" value="Not1"/>
</dbReference>
<keyword evidence="3" id="KW-1185">Reference proteome</keyword>
<reference evidence="2 3" key="1">
    <citation type="submission" date="2024-05" db="EMBL/GenBank/DDBJ databases">
        <title>Genome sequencing and assembly of Indian major carp, Cirrhinus mrigala (Hamilton, 1822).</title>
        <authorList>
            <person name="Mohindra V."/>
            <person name="Chowdhury L.M."/>
            <person name="Lal K."/>
            <person name="Jena J.K."/>
        </authorList>
    </citation>
    <scope>NUCLEOTIDE SEQUENCE [LARGE SCALE GENOMIC DNA]</scope>
    <source>
        <strain evidence="2">CM1030</strain>
        <tissue evidence="2">Blood</tissue>
    </source>
</reference>
<dbReference type="Gene3D" id="1.25.40.840">
    <property type="entry name" value="CCR4-NOT transcription complex subunit 1 TTP binding domain"/>
    <property type="match status" value="1"/>
</dbReference>
<dbReference type="Proteomes" id="UP001529510">
    <property type="component" value="Unassembled WGS sequence"/>
</dbReference>
<dbReference type="InterPro" id="IPR038535">
    <property type="entry name" value="CNOT1_TTP_bind_sf"/>
</dbReference>
<feature type="non-terminal residue" evidence="2">
    <location>
        <position position="1"/>
    </location>
</feature>
<accession>A0ABD0N2X0</accession>
<gene>
    <name evidence="2" type="ORF">M9458_049499</name>
</gene>
<evidence type="ECO:0000313" key="2">
    <source>
        <dbReference type="EMBL" id="KAL0155236.1"/>
    </source>
</evidence>
<dbReference type="InterPro" id="IPR032193">
    <property type="entry name" value="CNOT1_TTP_bind"/>
</dbReference>
<proteinExistence type="predicted"/>
<dbReference type="Pfam" id="PF16417">
    <property type="entry name" value="CNOT1_TTP_bind"/>
    <property type="match status" value="1"/>
</dbReference>
<feature type="non-terminal residue" evidence="2">
    <location>
        <position position="88"/>
    </location>
</feature>
<sequence length="88" mass="10427">FKDSNIKREREVFNCMLRNLFEEYRFFPQYPDKELHITACLFGGIIEKGLVTYMALGLALRYVLEALRKPFGSKMYYFGIAALDRFKN</sequence>
<evidence type="ECO:0000259" key="1">
    <source>
        <dbReference type="Pfam" id="PF16417"/>
    </source>
</evidence>
<dbReference type="AlphaFoldDB" id="A0ABD0N2X0"/>
<evidence type="ECO:0000313" key="3">
    <source>
        <dbReference type="Proteomes" id="UP001529510"/>
    </source>
</evidence>
<dbReference type="PANTHER" id="PTHR13162:SF8">
    <property type="entry name" value="CCR4-NOT TRANSCRIPTION COMPLEX SUBUNIT 1"/>
    <property type="match status" value="1"/>
</dbReference>
<name>A0ABD0N2X0_CIRMR</name>
<protein>
    <recommendedName>
        <fullName evidence="1">CCR4-NOT transcription complex subunit 1 TTP binding domain-containing protein</fullName>
    </recommendedName>
</protein>
<dbReference type="PANTHER" id="PTHR13162">
    <property type="entry name" value="CCR4-NOT TRANSCRIPTION COMPLEX"/>
    <property type="match status" value="1"/>
</dbReference>
<feature type="domain" description="CCR4-NOT transcription complex subunit 1 TTP binding" evidence="1">
    <location>
        <begin position="1"/>
        <end position="88"/>
    </location>
</feature>
<dbReference type="EMBL" id="JAMKFB020000025">
    <property type="protein sequence ID" value="KAL0155236.1"/>
    <property type="molecule type" value="Genomic_DNA"/>
</dbReference>